<comment type="caution">
    <text evidence="3">The sequence shown here is derived from an EMBL/GenBank/DDBJ whole genome shotgun (WGS) entry which is preliminary data.</text>
</comment>
<name>K1XVR8_9BACT</name>
<organism evidence="3">
    <name type="scientific">uncultured bacterium</name>
    <name type="common">gcode 4</name>
    <dbReference type="NCBI Taxonomy" id="1234023"/>
    <lineage>
        <taxon>Bacteria</taxon>
        <taxon>environmental samples</taxon>
    </lineage>
</organism>
<dbReference type="GO" id="GO:0016887">
    <property type="term" value="F:ATP hydrolysis activity"/>
    <property type="evidence" value="ECO:0007669"/>
    <property type="project" value="InterPro"/>
</dbReference>
<gene>
    <name evidence="3" type="ORF">ACD_80C00211G0009</name>
</gene>
<feature type="domain" description="ChlI/MoxR AAA lid" evidence="2">
    <location>
        <begin position="295"/>
        <end position="361"/>
    </location>
</feature>
<accession>K1XVR8</accession>
<dbReference type="InterPro" id="IPR041628">
    <property type="entry name" value="ChlI/MoxR_AAA_lid"/>
</dbReference>
<protein>
    <submittedName>
        <fullName evidence="3">Uncharacterized protein</fullName>
    </submittedName>
</protein>
<dbReference type="Gene3D" id="3.40.50.300">
    <property type="entry name" value="P-loop containing nucleotide triphosphate hydrolases"/>
    <property type="match status" value="1"/>
</dbReference>
<dbReference type="PANTHER" id="PTHR42759">
    <property type="entry name" value="MOXR FAMILY PROTEIN"/>
    <property type="match status" value="1"/>
</dbReference>
<evidence type="ECO:0000259" key="2">
    <source>
        <dbReference type="Pfam" id="PF17863"/>
    </source>
</evidence>
<dbReference type="PIRSF" id="PIRSF002849">
    <property type="entry name" value="AAA_ATPase_chaperone_MoxR_prd"/>
    <property type="match status" value="1"/>
</dbReference>
<proteinExistence type="predicted"/>
<dbReference type="PANTHER" id="PTHR42759:SF1">
    <property type="entry name" value="MAGNESIUM-CHELATASE SUBUNIT CHLD"/>
    <property type="match status" value="1"/>
</dbReference>
<sequence>MRTLIILLTLVIAIVVVVLLVFFKDDTQNFRNIFNLFKKEKKSSDLHHRIDTKYFEEWLEMLEFHNKDLKHLKDTLHTHIIGMDTLINAIMINILCGWHVLVEGFPGLAKTKTIHIFSQLLGLDFKRIQFTPDLLPSDILGGEIYNSKSQEFDIKMWPIMANIILADEINRATPKVQSALLEAMQEHQVTIWWVTHKLPSPFFVLATQNPIEQEGTYPLPEAQIDRFLFKVLVTYPSLAQEKKILDTLEKEDTSHIKSVVSHSQLVALKKEIDEIITSDEIKHYITHLTSITRKEHEYILYGTSPRGSIGLMQASKAVALATGRTYVTHEDVQRVALPVLRHRVILNYQARLAGLTEDQVLLELFATVPLI</sequence>
<dbReference type="SUPFAM" id="SSF52540">
    <property type="entry name" value="P-loop containing nucleoside triphosphate hydrolases"/>
    <property type="match status" value="1"/>
</dbReference>
<evidence type="ECO:0000259" key="1">
    <source>
        <dbReference type="Pfam" id="PF07726"/>
    </source>
</evidence>
<reference evidence="3" key="1">
    <citation type="journal article" date="2012" name="Science">
        <title>Fermentation, hydrogen, and sulfur metabolism in multiple uncultivated bacterial phyla.</title>
        <authorList>
            <person name="Wrighton K.C."/>
            <person name="Thomas B.C."/>
            <person name="Sharon I."/>
            <person name="Miller C.S."/>
            <person name="Castelle C.J."/>
            <person name="VerBerkmoes N.C."/>
            <person name="Wilkins M.J."/>
            <person name="Hettich R.L."/>
            <person name="Lipton M.S."/>
            <person name="Williams K.H."/>
            <person name="Long P.E."/>
            <person name="Banfield J.F."/>
        </authorList>
    </citation>
    <scope>NUCLEOTIDE SEQUENCE [LARGE SCALE GENOMIC DNA]</scope>
</reference>
<evidence type="ECO:0000313" key="3">
    <source>
        <dbReference type="EMBL" id="EKD24548.1"/>
    </source>
</evidence>
<dbReference type="InterPro" id="IPR050764">
    <property type="entry name" value="CbbQ/NirQ/NorQ/GpvN"/>
</dbReference>
<dbReference type="EMBL" id="AMFJ01036218">
    <property type="protein sequence ID" value="EKD24548.1"/>
    <property type="molecule type" value="Genomic_DNA"/>
</dbReference>
<dbReference type="AlphaFoldDB" id="K1XVR8"/>
<dbReference type="InterPro" id="IPR027417">
    <property type="entry name" value="P-loop_NTPase"/>
</dbReference>
<feature type="domain" description="ATPase AAA-3" evidence="1">
    <location>
        <begin position="99"/>
        <end position="229"/>
    </location>
</feature>
<dbReference type="Gene3D" id="1.10.8.80">
    <property type="entry name" value="Magnesium chelatase subunit I, C-Terminal domain"/>
    <property type="match status" value="1"/>
</dbReference>
<dbReference type="InterPro" id="IPR011703">
    <property type="entry name" value="ATPase_AAA-3"/>
</dbReference>
<dbReference type="Pfam" id="PF07726">
    <property type="entry name" value="AAA_3"/>
    <property type="match status" value="1"/>
</dbReference>
<dbReference type="Pfam" id="PF17863">
    <property type="entry name" value="AAA_lid_2"/>
    <property type="match status" value="1"/>
</dbReference>
<dbReference type="GO" id="GO:0005524">
    <property type="term" value="F:ATP binding"/>
    <property type="evidence" value="ECO:0007669"/>
    <property type="project" value="InterPro"/>
</dbReference>